<gene>
    <name evidence="2" type="ORF">ROHU_017167</name>
</gene>
<dbReference type="Proteomes" id="UP000290572">
    <property type="component" value="Unassembled WGS sequence"/>
</dbReference>
<accession>A0A498NHC9</accession>
<dbReference type="Gene3D" id="3.30.70.1820">
    <property type="entry name" value="L1 transposable element, RRM domain"/>
    <property type="match status" value="1"/>
</dbReference>
<keyword evidence="1" id="KW-0175">Coiled coil</keyword>
<feature type="coiled-coil region" evidence="1">
    <location>
        <begin position="66"/>
        <end position="93"/>
    </location>
</feature>
<evidence type="ECO:0000313" key="3">
    <source>
        <dbReference type="Proteomes" id="UP000290572"/>
    </source>
</evidence>
<name>A0A498NHC9_LABRO</name>
<organism evidence="2 3">
    <name type="scientific">Labeo rohita</name>
    <name type="common">Indian major carp</name>
    <name type="synonym">Cyprinus rohita</name>
    <dbReference type="NCBI Taxonomy" id="84645"/>
    <lineage>
        <taxon>Eukaryota</taxon>
        <taxon>Metazoa</taxon>
        <taxon>Chordata</taxon>
        <taxon>Craniata</taxon>
        <taxon>Vertebrata</taxon>
        <taxon>Euteleostomi</taxon>
        <taxon>Actinopterygii</taxon>
        <taxon>Neopterygii</taxon>
        <taxon>Teleostei</taxon>
        <taxon>Ostariophysi</taxon>
        <taxon>Cypriniformes</taxon>
        <taxon>Cyprinidae</taxon>
        <taxon>Labeoninae</taxon>
        <taxon>Labeonini</taxon>
        <taxon>Labeo</taxon>
    </lineage>
</organism>
<evidence type="ECO:0000256" key="1">
    <source>
        <dbReference type="SAM" id="Coils"/>
    </source>
</evidence>
<dbReference type="PANTHER" id="PTHR11505">
    <property type="entry name" value="L1 TRANSPOSABLE ELEMENT-RELATED"/>
    <property type="match status" value="1"/>
</dbReference>
<sequence length="180" mass="20052">MVDDSLSMTQLVSELTRGPKGGHGCPDTKFSQTSARSVDALHHTVNSFQSRLTSTEVIVGENVERLVAAESTINSLKAQNSLLMERLDDLENRSRRSNLRILNVPEGSESGKDPTLFVSEMLAEVMLEAFTSPPPLERAHRSLGPKPAAGNPARAFVMCFHRYRDRELALRWARQHEVKL</sequence>
<dbReference type="AlphaFoldDB" id="A0A498NHC9"/>
<evidence type="ECO:0000313" key="2">
    <source>
        <dbReference type="EMBL" id="RXN31221.1"/>
    </source>
</evidence>
<dbReference type="STRING" id="84645.A0A498NHC9"/>
<dbReference type="EMBL" id="QBIY01011493">
    <property type="protein sequence ID" value="RXN31221.1"/>
    <property type="molecule type" value="Genomic_DNA"/>
</dbReference>
<dbReference type="InterPro" id="IPR004244">
    <property type="entry name" value="Transposase_22"/>
</dbReference>
<protein>
    <submittedName>
        <fullName evidence="2">Putative transposase element L1Md-A101/L1Md-A102/L1Md-A2</fullName>
    </submittedName>
</protein>
<proteinExistence type="predicted"/>
<reference evidence="2 3" key="1">
    <citation type="submission" date="2018-03" db="EMBL/GenBank/DDBJ databases">
        <title>Draft genome sequence of Rohu Carp (Labeo rohita).</title>
        <authorList>
            <person name="Das P."/>
            <person name="Kushwaha B."/>
            <person name="Joshi C.G."/>
            <person name="Kumar D."/>
            <person name="Nagpure N.S."/>
            <person name="Sahoo L."/>
            <person name="Das S.P."/>
            <person name="Bit A."/>
            <person name="Patnaik S."/>
            <person name="Meher P.K."/>
            <person name="Jayasankar P."/>
            <person name="Koringa P.G."/>
            <person name="Patel N.V."/>
            <person name="Hinsu A.T."/>
            <person name="Kumar R."/>
            <person name="Pandey M."/>
            <person name="Agarwal S."/>
            <person name="Srivastava S."/>
            <person name="Singh M."/>
            <person name="Iquebal M.A."/>
            <person name="Jaiswal S."/>
            <person name="Angadi U.B."/>
            <person name="Kumar N."/>
            <person name="Raza M."/>
            <person name="Shah T.M."/>
            <person name="Rai A."/>
            <person name="Jena J.K."/>
        </authorList>
    </citation>
    <scope>NUCLEOTIDE SEQUENCE [LARGE SCALE GENOMIC DNA]</scope>
    <source>
        <strain evidence="2">DASCIFA01</strain>
        <tissue evidence="2">Testis</tissue>
    </source>
</reference>
<keyword evidence="3" id="KW-1185">Reference proteome</keyword>
<comment type="caution">
    <text evidence="2">The sequence shown here is derived from an EMBL/GenBank/DDBJ whole genome shotgun (WGS) entry which is preliminary data.</text>
</comment>